<dbReference type="InterPro" id="IPR044878">
    <property type="entry name" value="UbiA_sf"/>
</dbReference>
<dbReference type="InterPro" id="IPR000537">
    <property type="entry name" value="UbiA_prenyltransferase"/>
</dbReference>
<keyword evidence="7" id="KW-1185">Reference proteome</keyword>
<feature type="transmembrane region" description="Helical" evidence="5">
    <location>
        <begin position="20"/>
        <end position="36"/>
    </location>
</feature>
<gene>
    <name evidence="6" type="ORF">EGH25_03000</name>
</gene>
<dbReference type="RefSeq" id="WP_266086089.1">
    <property type="nucleotide sequence ID" value="NZ_RKLV01000002.1"/>
</dbReference>
<evidence type="ECO:0000313" key="6">
    <source>
        <dbReference type="EMBL" id="MCX2818320.1"/>
    </source>
</evidence>
<dbReference type="Pfam" id="PF01040">
    <property type="entry name" value="UbiA"/>
    <property type="match status" value="1"/>
</dbReference>
<dbReference type="PANTHER" id="PTHR42723">
    <property type="entry name" value="CHLOROPHYLL SYNTHASE"/>
    <property type="match status" value="1"/>
</dbReference>
<keyword evidence="3 5" id="KW-1133">Transmembrane helix</keyword>
<dbReference type="Proteomes" id="UP001149411">
    <property type="component" value="Unassembled WGS sequence"/>
</dbReference>
<reference evidence="6" key="1">
    <citation type="submission" date="2022-09" db="EMBL/GenBank/DDBJ databases">
        <title>Haloadaptaus new haloarchaeum isolated from saline soil.</title>
        <authorList>
            <person name="Duran-Viseras A."/>
            <person name="Sanchez-Porro C."/>
            <person name="Ventosa A."/>
        </authorList>
    </citation>
    <scope>NUCLEOTIDE SEQUENCE</scope>
    <source>
        <strain evidence="6">F3-133</strain>
    </source>
</reference>
<keyword evidence="2 5" id="KW-0812">Transmembrane</keyword>
<sequence>MSFRARDRLVYLFKLSRPRFWFYLAGPVLVGLVYAAGTPQELLSPFNFALFLYFLVPANLFLYGVNDYFDADIDEQNPKKEGKEVRYTDDRVVAAVVVASGVAGLAFVPFLSPTALVALGVFYLLAVEYSAPPARFKTTPFADSFSNGLYIVPGVVGFVALAPAEALPPLAVVGAWLWAMGMHTFSAVPDIEPDRTAGVETTATYLGKGRTLVYCAVVWGASAAVFATVSLPFAALLLVYPALALGVAYAETDVDRAYWYFPLLNTGVGAVVTLTRLWELVY</sequence>
<dbReference type="GO" id="GO:0005886">
    <property type="term" value="C:plasma membrane"/>
    <property type="evidence" value="ECO:0007669"/>
    <property type="project" value="UniProtKB-SubCell"/>
</dbReference>
<dbReference type="CDD" id="cd13966">
    <property type="entry name" value="PT_UbiA_4"/>
    <property type="match status" value="1"/>
</dbReference>
<feature type="transmembrane region" description="Helical" evidence="5">
    <location>
        <begin position="90"/>
        <end position="108"/>
    </location>
</feature>
<comment type="subcellular location">
    <subcellularLocation>
        <location evidence="1">Cell membrane</location>
        <topology evidence="1">Multi-pass membrane protein</topology>
    </subcellularLocation>
</comment>
<feature type="transmembrane region" description="Helical" evidence="5">
    <location>
        <begin position="48"/>
        <end position="69"/>
    </location>
</feature>
<evidence type="ECO:0000256" key="1">
    <source>
        <dbReference type="ARBA" id="ARBA00004651"/>
    </source>
</evidence>
<comment type="caution">
    <text evidence="6">The sequence shown here is derived from an EMBL/GenBank/DDBJ whole genome shotgun (WGS) entry which is preliminary data.</text>
</comment>
<feature type="transmembrane region" description="Helical" evidence="5">
    <location>
        <begin position="212"/>
        <end position="239"/>
    </location>
</feature>
<evidence type="ECO:0000256" key="3">
    <source>
        <dbReference type="ARBA" id="ARBA00022989"/>
    </source>
</evidence>
<name>A0A9Q4C3K1_9EURY</name>
<dbReference type="Gene3D" id="1.20.120.1780">
    <property type="entry name" value="UbiA prenyltransferase"/>
    <property type="match status" value="1"/>
</dbReference>
<evidence type="ECO:0000256" key="2">
    <source>
        <dbReference type="ARBA" id="ARBA00022692"/>
    </source>
</evidence>
<proteinExistence type="predicted"/>
<evidence type="ECO:0000256" key="5">
    <source>
        <dbReference type="SAM" id="Phobius"/>
    </source>
</evidence>
<protein>
    <submittedName>
        <fullName evidence="6">Prenyltransferase</fullName>
    </submittedName>
</protein>
<keyword evidence="4 5" id="KW-0472">Membrane</keyword>
<dbReference type="NCBIfam" id="NF009516">
    <property type="entry name" value="PRK12875.1"/>
    <property type="match status" value="1"/>
</dbReference>
<dbReference type="EMBL" id="RKLV01000002">
    <property type="protein sequence ID" value="MCX2818320.1"/>
    <property type="molecule type" value="Genomic_DNA"/>
</dbReference>
<evidence type="ECO:0000256" key="4">
    <source>
        <dbReference type="ARBA" id="ARBA00023136"/>
    </source>
</evidence>
<feature type="transmembrane region" description="Helical" evidence="5">
    <location>
        <begin position="259"/>
        <end position="278"/>
    </location>
</feature>
<accession>A0A9Q4C3K1</accession>
<dbReference type="InterPro" id="IPR050475">
    <property type="entry name" value="Prenyltransferase_related"/>
</dbReference>
<dbReference type="GO" id="GO:0016765">
    <property type="term" value="F:transferase activity, transferring alkyl or aryl (other than methyl) groups"/>
    <property type="evidence" value="ECO:0007669"/>
    <property type="project" value="InterPro"/>
</dbReference>
<dbReference type="AlphaFoldDB" id="A0A9Q4C3K1"/>
<dbReference type="Gene3D" id="1.10.357.140">
    <property type="entry name" value="UbiA prenyltransferase"/>
    <property type="match status" value="1"/>
</dbReference>
<organism evidence="6 7">
    <name type="scientific">Halorutilus salinus</name>
    <dbReference type="NCBI Taxonomy" id="2487751"/>
    <lineage>
        <taxon>Archaea</taxon>
        <taxon>Methanobacteriati</taxon>
        <taxon>Methanobacteriota</taxon>
        <taxon>Stenosarchaea group</taxon>
        <taxon>Halobacteria</taxon>
        <taxon>Halorutilales</taxon>
        <taxon>Halorutilaceae</taxon>
        <taxon>Halorutilus</taxon>
    </lineage>
</organism>
<evidence type="ECO:0000313" key="7">
    <source>
        <dbReference type="Proteomes" id="UP001149411"/>
    </source>
</evidence>
<dbReference type="PANTHER" id="PTHR42723:SF1">
    <property type="entry name" value="CHLOROPHYLL SYNTHASE, CHLOROPLASTIC"/>
    <property type="match status" value="1"/>
</dbReference>